<organism evidence="3 4">
    <name type="scientific">Escherichia coli</name>
    <dbReference type="NCBI Taxonomy" id="562"/>
    <lineage>
        <taxon>Bacteria</taxon>
        <taxon>Pseudomonadati</taxon>
        <taxon>Pseudomonadota</taxon>
        <taxon>Gammaproteobacteria</taxon>
        <taxon>Enterobacterales</taxon>
        <taxon>Enterobacteriaceae</taxon>
        <taxon>Escherichia</taxon>
    </lineage>
</organism>
<reference evidence="3 4" key="1">
    <citation type="submission" date="2020-02" db="EMBL/GenBank/DDBJ databases">
        <authorList>
            <consortium name="PulseNet: The National Subtyping Network for Foodborne Disease Surveillance"/>
            <person name="Tarr C.L."/>
            <person name="Trees E."/>
            <person name="Katz L.S."/>
            <person name="Carleton-Romer H.A."/>
            <person name="Stroika S."/>
            <person name="Kucerova Z."/>
            <person name="Roache K.F."/>
            <person name="Sabol A.L."/>
            <person name="Besser J."/>
            <person name="Gerner-Smidt P."/>
        </authorList>
    </citation>
    <scope>NUCLEOTIDE SEQUENCE [LARGE SCALE GENOMIC DNA]</scope>
    <source>
        <strain evidence="3 4">PNUSAE002719</strain>
    </source>
</reference>
<keyword evidence="2" id="KW-1133">Transmembrane helix</keyword>
<gene>
    <name evidence="3" type="ORF">A5U30_004423</name>
</gene>
<comment type="caution">
    <text evidence="3">The sequence shown here is derived from an EMBL/GenBank/DDBJ whole genome shotgun (WGS) entry which is preliminary data.</text>
</comment>
<evidence type="ECO:0000313" key="4">
    <source>
        <dbReference type="Proteomes" id="UP000555763"/>
    </source>
</evidence>
<dbReference type="Proteomes" id="UP000555763">
    <property type="component" value="Unassembled WGS sequence"/>
</dbReference>
<dbReference type="EMBL" id="AATLZG010000037">
    <property type="protein sequence ID" value="EFM8156705.1"/>
    <property type="molecule type" value="Genomic_DNA"/>
</dbReference>
<feature type="transmembrane region" description="Helical" evidence="2">
    <location>
        <begin position="9"/>
        <end position="27"/>
    </location>
</feature>
<feature type="transmembrane region" description="Helical" evidence="2">
    <location>
        <begin position="33"/>
        <end position="50"/>
    </location>
</feature>
<protein>
    <submittedName>
        <fullName evidence="3">Phage tail protein</fullName>
    </submittedName>
</protein>
<evidence type="ECO:0000256" key="1">
    <source>
        <dbReference type="SAM" id="MobiDB-lite"/>
    </source>
</evidence>
<evidence type="ECO:0000256" key="2">
    <source>
        <dbReference type="SAM" id="Phobius"/>
    </source>
</evidence>
<dbReference type="RefSeq" id="WP_332379227.1">
    <property type="nucleotide sequence ID" value="NZ_JAVDCG010000059.1"/>
</dbReference>
<dbReference type="AlphaFoldDB" id="A0A828ND99"/>
<name>A0A828ND99_ECOLX</name>
<accession>A0A828ND99</accession>
<proteinExistence type="predicted"/>
<sequence>MELNIFQRIYDHITFSMSLMVTGIGVMTVSEKIAVAGFLLGVLSGLRAWIHRARLEKAQRRRNELIAQILAQSESRPLNASEKQALKQLEDQNDAPPH</sequence>
<keyword evidence="2" id="KW-0472">Membrane</keyword>
<evidence type="ECO:0000313" key="3">
    <source>
        <dbReference type="EMBL" id="EFM8156705.1"/>
    </source>
</evidence>
<feature type="region of interest" description="Disordered" evidence="1">
    <location>
        <begin position="76"/>
        <end position="98"/>
    </location>
</feature>
<keyword evidence="2" id="KW-0812">Transmembrane</keyword>